<protein>
    <recommendedName>
        <fullName evidence="2">F-box domain-containing protein</fullName>
    </recommendedName>
</protein>
<dbReference type="AlphaFoldDB" id="A0AAD8S1C1"/>
<dbReference type="PANTHER" id="PTHR32133">
    <property type="entry name" value="OS07G0120400 PROTEIN"/>
    <property type="match status" value="1"/>
</dbReference>
<gene>
    <name evidence="3" type="ORF">QYE76_060480</name>
</gene>
<dbReference type="Gene3D" id="1.20.1280.50">
    <property type="match status" value="1"/>
</dbReference>
<sequence length="394" mass="44308">MARRRRESLSALPDELLEEILLRLPPDEPAWLLRASLVCKSWSHAISSPGFHCRLHELHRAPPVLGFLHHRHPQCKDTPQFVPTTASAFSLDAPKCRLWRAINCRHGRALFCSDSYDDPELLVWEPITGSEWRVSLKPVISRRAAISGAVFCAADGCDHRDCHGSPFRLVFVFRVNIGPVTFVTFACVYSSETGTWGEPTSVVQCVYPLIFTSYSSVLVGRSLLYFMSDNGFILEYDLAKHCLTLLDAVEIDPAMRPRRFSLLMGEDGGMRVSQECYPHLKFWTREASHARWVLTRVINLGNLLQIRDVVDIEVRVVGFVEGSNVIFVDTDVGLFTIELLTEQVRKVTDESGFSNLIPVVGFYTPVPRGELQPLSSVSDEAGGEQEKTVDQLFD</sequence>
<dbReference type="SMART" id="SM00256">
    <property type="entry name" value="FBOX"/>
    <property type="match status" value="1"/>
</dbReference>
<evidence type="ECO:0000313" key="4">
    <source>
        <dbReference type="Proteomes" id="UP001231189"/>
    </source>
</evidence>
<feature type="domain" description="F-box" evidence="2">
    <location>
        <begin position="6"/>
        <end position="58"/>
    </location>
</feature>
<dbReference type="PANTHER" id="PTHR32133:SF408">
    <property type="entry name" value="OS07G0120400 PROTEIN"/>
    <property type="match status" value="1"/>
</dbReference>
<feature type="region of interest" description="Disordered" evidence="1">
    <location>
        <begin position="374"/>
        <end position="394"/>
    </location>
</feature>
<dbReference type="EMBL" id="JAUUTY010000004">
    <property type="protein sequence ID" value="KAK1642675.1"/>
    <property type="molecule type" value="Genomic_DNA"/>
</dbReference>
<feature type="compositionally biased region" description="Basic and acidic residues" evidence="1">
    <location>
        <begin position="384"/>
        <end position="394"/>
    </location>
</feature>
<dbReference type="InterPro" id="IPR036047">
    <property type="entry name" value="F-box-like_dom_sf"/>
</dbReference>
<dbReference type="PROSITE" id="PS50181">
    <property type="entry name" value="FBOX"/>
    <property type="match status" value="1"/>
</dbReference>
<dbReference type="Pfam" id="PF00646">
    <property type="entry name" value="F-box"/>
    <property type="match status" value="1"/>
</dbReference>
<accession>A0AAD8S1C1</accession>
<dbReference type="SUPFAM" id="SSF81383">
    <property type="entry name" value="F-box domain"/>
    <property type="match status" value="1"/>
</dbReference>
<organism evidence="3 4">
    <name type="scientific">Lolium multiflorum</name>
    <name type="common">Italian ryegrass</name>
    <name type="synonym">Lolium perenne subsp. multiflorum</name>
    <dbReference type="NCBI Taxonomy" id="4521"/>
    <lineage>
        <taxon>Eukaryota</taxon>
        <taxon>Viridiplantae</taxon>
        <taxon>Streptophyta</taxon>
        <taxon>Embryophyta</taxon>
        <taxon>Tracheophyta</taxon>
        <taxon>Spermatophyta</taxon>
        <taxon>Magnoliopsida</taxon>
        <taxon>Liliopsida</taxon>
        <taxon>Poales</taxon>
        <taxon>Poaceae</taxon>
        <taxon>BOP clade</taxon>
        <taxon>Pooideae</taxon>
        <taxon>Poodae</taxon>
        <taxon>Poeae</taxon>
        <taxon>Poeae Chloroplast Group 2 (Poeae type)</taxon>
        <taxon>Loliodinae</taxon>
        <taxon>Loliinae</taxon>
        <taxon>Lolium</taxon>
    </lineage>
</organism>
<evidence type="ECO:0000256" key="1">
    <source>
        <dbReference type="SAM" id="MobiDB-lite"/>
    </source>
</evidence>
<evidence type="ECO:0000313" key="3">
    <source>
        <dbReference type="EMBL" id="KAK1642675.1"/>
    </source>
</evidence>
<evidence type="ECO:0000259" key="2">
    <source>
        <dbReference type="PROSITE" id="PS50181"/>
    </source>
</evidence>
<reference evidence="3" key="1">
    <citation type="submission" date="2023-07" db="EMBL/GenBank/DDBJ databases">
        <title>A chromosome-level genome assembly of Lolium multiflorum.</title>
        <authorList>
            <person name="Chen Y."/>
            <person name="Copetti D."/>
            <person name="Kolliker R."/>
            <person name="Studer B."/>
        </authorList>
    </citation>
    <scope>NUCLEOTIDE SEQUENCE</scope>
    <source>
        <strain evidence="3">02402/16</strain>
        <tissue evidence="3">Leaf</tissue>
    </source>
</reference>
<dbReference type="Proteomes" id="UP001231189">
    <property type="component" value="Unassembled WGS sequence"/>
</dbReference>
<dbReference type="InterPro" id="IPR001810">
    <property type="entry name" value="F-box_dom"/>
</dbReference>
<proteinExistence type="predicted"/>
<name>A0AAD8S1C1_LOLMU</name>
<keyword evidence="4" id="KW-1185">Reference proteome</keyword>
<comment type="caution">
    <text evidence="3">The sequence shown here is derived from an EMBL/GenBank/DDBJ whole genome shotgun (WGS) entry which is preliminary data.</text>
</comment>